<dbReference type="AlphaFoldDB" id="A0AAV6YT48"/>
<dbReference type="Proteomes" id="UP000824782">
    <property type="component" value="Unassembled WGS sequence"/>
</dbReference>
<comment type="caution">
    <text evidence="1">The sequence shown here is derived from an EMBL/GenBank/DDBJ whole genome shotgun (WGS) entry which is preliminary data.</text>
</comment>
<protein>
    <submittedName>
        <fullName evidence="1">Uncharacterized protein</fullName>
    </submittedName>
</protein>
<gene>
    <name evidence="1" type="ORF">GDO81_025380</name>
</gene>
<sequence length="79" mass="9247">MFLQGWGELCANAAAFLHEKKCLQFFFLQYVDVISQNMTSAVFFPCVYIPLSYKVDIPWEGEKVVVSSKLKYLFFFNFL</sequence>
<accession>A0AAV6YT48</accession>
<proteinExistence type="predicted"/>
<evidence type="ECO:0000313" key="1">
    <source>
        <dbReference type="EMBL" id="KAG8536938.1"/>
    </source>
</evidence>
<dbReference type="EMBL" id="WNYA01036046">
    <property type="protein sequence ID" value="KAG8536938.1"/>
    <property type="molecule type" value="Genomic_DNA"/>
</dbReference>
<keyword evidence="2" id="KW-1185">Reference proteome</keyword>
<reference evidence="1" key="1">
    <citation type="thesis" date="2020" institute="ProQuest LLC" country="789 East Eisenhower Parkway, Ann Arbor, MI, USA">
        <title>Comparative Genomics and Chromosome Evolution.</title>
        <authorList>
            <person name="Mudd A.B."/>
        </authorList>
    </citation>
    <scope>NUCLEOTIDE SEQUENCE</scope>
    <source>
        <strain evidence="1">237g6f4</strain>
        <tissue evidence="1">Blood</tissue>
    </source>
</reference>
<evidence type="ECO:0000313" key="2">
    <source>
        <dbReference type="Proteomes" id="UP000824782"/>
    </source>
</evidence>
<name>A0AAV6YT48_ENGPU</name>
<organism evidence="1 2">
    <name type="scientific">Engystomops pustulosus</name>
    <name type="common">Tungara frog</name>
    <name type="synonym">Physalaemus pustulosus</name>
    <dbReference type="NCBI Taxonomy" id="76066"/>
    <lineage>
        <taxon>Eukaryota</taxon>
        <taxon>Metazoa</taxon>
        <taxon>Chordata</taxon>
        <taxon>Craniata</taxon>
        <taxon>Vertebrata</taxon>
        <taxon>Euteleostomi</taxon>
        <taxon>Amphibia</taxon>
        <taxon>Batrachia</taxon>
        <taxon>Anura</taxon>
        <taxon>Neobatrachia</taxon>
        <taxon>Hyloidea</taxon>
        <taxon>Leptodactylidae</taxon>
        <taxon>Leiuperinae</taxon>
        <taxon>Engystomops</taxon>
    </lineage>
</organism>